<proteinExistence type="predicted"/>
<evidence type="ECO:0000256" key="1">
    <source>
        <dbReference type="SAM" id="MobiDB-lite"/>
    </source>
</evidence>
<gene>
    <name evidence="2" type="ORF">BCR33DRAFT_780471</name>
</gene>
<name>A0A1Y2CWV0_9FUNG</name>
<dbReference type="Proteomes" id="UP000193642">
    <property type="component" value="Unassembled WGS sequence"/>
</dbReference>
<dbReference type="EMBL" id="MCGO01000005">
    <property type="protein sequence ID" value="ORY51508.1"/>
    <property type="molecule type" value="Genomic_DNA"/>
</dbReference>
<evidence type="ECO:0000313" key="3">
    <source>
        <dbReference type="Proteomes" id="UP000193642"/>
    </source>
</evidence>
<evidence type="ECO:0000313" key="2">
    <source>
        <dbReference type="EMBL" id="ORY51508.1"/>
    </source>
</evidence>
<dbReference type="AlphaFoldDB" id="A0A1Y2CWV0"/>
<comment type="caution">
    <text evidence="2">The sequence shown here is derived from an EMBL/GenBank/DDBJ whole genome shotgun (WGS) entry which is preliminary data.</text>
</comment>
<accession>A0A1Y2CWV0</accession>
<organism evidence="2 3">
    <name type="scientific">Rhizoclosmatium globosum</name>
    <dbReference type="NCBI Taxonomy" id="329046"/>
    <lineage>
        <taxon>Eukaryota</taxon>
        <taxon>Fungi</taxon>
        <taxon>Fungi incertae sedis</taxon>
        <taxon>Chytridiomycota</taxon>
        <taxon>Chytridiomycota incertae sedis</taxon>
        <taxon>Chytridiomycetes</taxon>
        <taxon>Chytridiales</taxon>
        <taxon>Chytriomycetaceae</taxon>
        <taxon>Rhizoclosmatium</taxon>
    </lineage>
</organism>
<feature type="region of interest" description="Disordered" evidence="1">
    <location>
        <begin position="85"/>
        <end position="106"/>
    </location>
</feature>
<sequence>MSSHSVTADTHQNDTEKQQYHYQQEYYYPQLQPQPQPTTSIFNNKCTILNTSTILHNHKVIIKPTHQPTDAASVAASVSQVLQTDSDPSKSALPANESSTALAPGGIPRTNAIRTLPELYREESIIPIAWRKYISPNKRAIWKNFYAAAVPKRKSIV</sequence>
<protein>
    <submittedName>
        <fullName evidence="2">Uncharacterized protein</fullName>
    </submittedName>
</protein>
<reference evidence="2 3" key="1">
    <citation type="submission" date="2016-07" db="EMBL/GenBank/DDBJ databases">
        <title>Pervasive Adenine N6-methylation of Active Genes in Fungi.</title>
        <authorList>
            <consortium name="DOE Joint Genome Institute"/>
            <person name="Mondo S.J."/>
            <person name="Dannebaum R.O."/>
            <person name="Kuo R.C."/>
            <person name="Labutti K."/>
            <person name="Haridas S."/>
            <person name="Kuo A."/>
            <person name="Salamov A."/>
            <person name="Ahrendt S.R."/>
            <person name="Lipzen A."/>
            <person name="Sullivan W."/>
            <person name="Andreopoulos W.B."/>
            <person name="Clum A."/>
            <person name="Lindquist E."/>
            <person name="Daum C."/>
            <person name="Ramamoorthy G.K."/>
            <person name="Gryganskyi A."/>
            <person name="Culley D."/>
            <person name="Magnuson J.K."/>
            <person name="James T.Y."/>
            <person name="O'Malley M.A."/>
            <person name="Stajich J.E."/>
            <person name="Spatafora J.W."/>
            <person name="Visel A."/>
            <person name="Grigoriev I.V."/>
        </authorList>
    </citation>
    <scope>NUCLEOTIDE SEQUENCE [LARGE SCALE GENOMIC DNA]</scope>
    <source>
        <strain evidence="2 3">JEL800</strain>
    </source>
</reference>
<keyword evidence="3" id="KW-1185">Reference proteome</keyword>